<sequence length="560" mass="62484">MAATVLARHLLRLSPRILPQKFLLPRFSSLSNRISLYHPSLLLLQSCRTVKELKQIHAHFIVSGLCDHPFSLSRLIKCSASPDSGCIDYALLIFRYSNSPDTFTYNTLIKALSLSSDPRRCVAFYYQMLAAGAIPNSYTFPPLANACGRAGAVGDGEKIHGQAVKNGVDAILFVQNSLMHMYSCLGLLDCTRQLFDEMSERDCVSWNTMIDAYLKTRNVEPARNLFDIMPERNVVTWNTMIGGYLRVGNPGYALKLFRKMQLTDVKATDRTIVNALTGCGRSARLLEGRSVHGYLVKNDIDFSLIIGTALMDMYGRCGRLDLAHKLFSTMPKKNVVSWNVMIMAHATHGHGMDAITLFEEMRSSGGAVLPDEVTFIGVLCACAHLGAADHGQRYFDMMSRDYGVTPSFAHYWCLANLYGGIGLVQEAEEIIKSMPMESESFLWGGLLSFCRFHGDVDLGEKIAKKLIELEPYNSARYTLLLNVYAVAGRWEDVVKLKETMKERGLKSLTSCSLIDLNNTVHDFVAGDKSRPEMQEIYLMMDEVAKRLNSPPCDGQAKVEI</sequence>
<dbReference type="InterPro" id="IPR046849">
    <property type="entry name" value="E2_motif"/>
</dbReference>
<dbReference type="InterPro" id="IPR046848">
    <property type="entry name" value="E_motif"/>
</dbReference>
<feature type="repeat" description="PPR" evidence="3">
    <location>
        <begin position="334"/>
        <end position="368"/>
    </location>
</feature>
<evidence type="ECO:0000256" key="2">
    <source>
        <dbReference type="ARBA" id="ARBA00022737"/>
    </source>
</evidence>
<dbReference type="Pfam" id="PF20430">
    <property type="entry name" value="Eplus_motif"/>
    <property type="match status" value="1"/>
</dbReference>
<dbReference type="InterPro" id="IPR011990">
    <property type="entry name" value="TPR-like_helical_dom_sf"/>
</dbReference>
<dbReference type="Pfam" id="PF13041">
    <property type="entry name" value="PPR_2"/>
    <property type="match status" value="2"/>
</dbReference>
<dbReference type="PROSITE" id="PS51375">
    <property type="entry name" value="PPR"/>
    <property type="match status" value="5"/>
</dbReference>
<dbReference type="OMA" id="VMILAHC"/>
<dbReference type="InterPro" id="IPR002885">
    <property type="entry name" value="PPR_rpt"/>
</dbReference>
<dbReference type="EMBL" id="LR721777">
    <property type="protein sequence ID" value="VVV78099.1"/>
    <property type="molecule type" value="Genomic_DNA"/>
</dbReference>
<accession>A0A5K0YKX5</accession>
<evidence type="ECO:0000256" key="3">
    <source>
        <dbReference type="PROSITE-ProRule" id="PRU00708"/>
    </source>
</evidence>
<dbReference type="PANTHER" id="PTHR47926:SF365">
    <property type="entry name" value="DYW DOMAIN-CONTAINING PROTEIN"/>
    <property type="match status" value="1"/>
</dbReference>
<dbReference type="InterPro" id="IPR046960">
    <property type="entry name" value="PPR_At4g14850-like_plant"/>
</dbReference>
<dbReference type="GO" id="GO:0009451">
    <property type="term" value="P:RNA modification"/>
    <property type="evidence" value="ECO:0007669"/>
    <property type="project" value="InterPro"/>
</dbReference>
<feature type="repeat" description="PPR" evidence="3">
    <location>
        <begin position="233"/>
        <end position="267"/>
    </location>
</feature>
<protein>
    <recommendedName>
        <fullName evidence="5">Pentacotripeptide-repeat region of PRORP domain-containing protein</fullName>
    </recommendedName>
</protein>
<dbReference type="Pfam" id="PF01535">
    <property type="entry name" value="PPR"/>
    <property type="match status" value="2"/>
</dbReference>
<dbReference type="Gene3D" id="1.25.40.10">
    <property type="entry name" value="Tetratricopeptide repeat domain"/>
    <property type="match status" value="4"/>
</dbReference>
<proteinExistence type="inferred from homology"/>
<dbReference type="OrthoDB" id="1868351at2759"/>
<dbReference type="NCBIfam" id="TIGR00756">
    <property type="entry name" value="PPR"/>
    <property type="match status" value="6"/>
</dbReference>
<dbReference type="AlphaFoldDB" id="A0A5K0YKX5"/>
<dbReference type="FunFam" id="1.25.40.10:FF:000690">
    <property type="entry name" value="Pentatricopeptide repeat-containing protein"/>
    <property type="match status" value="1"/>
</dbReference>
<keyword evidence="2" id="KW-0677">Repeat</keyword>
<evidence type="ECO:0000313" key="4">
    <source>
        <dbReference type="EMBL" id="VVV78099.1"/>
    </source>
</evidence>
<dbReference type="GO" id="GO:0003729">
    <property type="term" value="F:mRNA binding"/>
    <property type="evidence" value="ECO:0007669"/>
    <property type="project" value="UniProtKB-ARBA"/>
</dbReference>
<dbReference type="FunFam" id="1.25.40.10:FF:000470">
    <property type="entry name" value="Pentatricopeptide repeat-containing protein At5g66520"/>
    <property type="match status" value="1"/>
</dbReference>
<dbReference type="Gramene" id="NC12G0249890.1">
    <property type="protein sequence ID" value="NC12G0249890.1:cds"/>
    <property type="gene ID" value="NC12G0249890"/>
</dbReference>
<name>A0A5K0YKX5_9MAGN</name>
<gene>
    <name evidence="4" type="ORF">NYM_LOCUS9139</name>
</gene>
<dbReference type="PANTHER" id="PTHR47926">
    <property type="entry name" value="PENTATRICOPEPTIDE REPEAT-CONTAINING PROTEIN"/>
    <property type="match status" value="1"/>
</dbReference>
<feature type="repeat" description="PPR" evidence="3">
    <location>
        <begin position="202"/>
        <end position="232"/>
    </location>
</feature>
<evidence type="ECO:0008006" key="5">
    <source>
        <dbReference type="Google" id="ProtNLM"/>
    </source>
</evidence>
<feature type="repeat" description="PPR" evidence="3">
    <location>
        <begin position="473"/>
        <end position="507"/>
    </location>
</feature>
<dbReference type="Pfam" id="PF20431">
    <property type="entry name" value="E_motif"/>
    <property type="match status" value="1"/>
</dbReference>
<comment type="similarity">
    <text evidence="1">Belongs to the PPR family. PCMP-H subfamily.</text>
</comment>
<feature type="repeat" description="PPR" evidence="3">
    <location>
        <begin position="101"/>
        <end position="135"/>
    </location>
</feature>
<evidence type="ECO:0000256" key="1">
    <source>
        <dbReference type="ARBA" id="ARBA00006643"/>
    </source>
</evidence>
<reference evidence="4" key="1">
    <citation type="submission" date="2019-09" db="EMBL/GenBank/DDBJ databases">
        <authorList>
            <person name="Zhang L."/>
        </authorList>
    </citation>
    <scope>NUCLEOTIDE SEQUENCE</scope>
</reference>
<organism evidence="4">
    <name type="scientific">Nymphaea colorata</name>
    <name type="common">pocket water lily</name>
    <dbReference type="NCBI Taxonomy" id="210225"/>
    <lineage>
        <taxon>Eukaryota</taxon>
        <taxon>Viridiplantae</taxon>
        <taxon>Streptophyta</taxon>
        <taxon>Embryophyta</taxon>
        <taxon>Tracheophyta</taxon>
        <taxon>Spermatophyta</taxon>
        <taxon>Magnoliopsida</taxon>
        <taxon>Nymphaeales</taxon>
        <taxon>Nymphaeaceae</taxon>
        <taxon>Nymphaea</taxon>
    </lineage>
</organism>